<name>A0ABT6NNR1_9BACT</name>
<comment type="caution">
    <text evidence="1">The sequence shown here is derived from an EMBL/GenBank/DDBJ whole genome shotgun (WGS) entry which is preliminary data.</text>
</comment>
<evidence type="ECO:0000313" key="2">
    <source>
        <dbReference type="Proteomes" id="UP001160301"/>
    </source>
</evidence>
<protein>
    <submittedName>
        <fullName evidence="1">Uncharacterized protein</fullName>
    </submittedName>
</protein>
<dbReference type="RefSeq" id="WP_284720345.1">
    <property type="nucleotide sequence ID" value="NZ_JARZHI010000006.1"/>
</dbReference>
<accession>A0ABT6NNR1</accession>
<evidence type="ECO:0000313" key="1">
    <source>
        <dbReference type="EMBL" id="MDI1429970.1"/>
    </source>
</evidence>
<reference evidence="1 2" key="1">
    <citation type="submission" date="2023-04" db="EMBL/GenBank/DDBJ databases">
        <title>The genome sequence of Polyangium sorediatum DSM14670.</title>
        <authorList>
            <person name="Zhang X."/>
        </authorList>
    </citation>
    <scope>NUCLEOTIDE SEQUENCE [LARGE SCALE GENOMIC DNA]</scope>
    <source>
        <strain evidence="1 2">DSM 14670</strain>
    </source>
</reference>
<dbReference type="Proteomes" id="UP001160301">
    <property type="component" value="Unassembled WGS sequence"/>
</dbReference>
<proteinExistence type="predicted"/>
<dbReference type="EMBL" id="JARZHI010000006">
    <property type="protein sequence ID" value="MDI1429970.1"/>
    <property type="molecule type" value="Genomic_DNA"/>
</dbReference>
<gene>
    <name evidence="1" type="ORF">QHF89_10710</name>
</gene>
<sequence length="53" mass="5737">MFGSLDLEIVEAAGEVDRSLIQLALGRSLRERLRAGASLARLAARFRAAPQGR</sequence>
<keyword evidence="2" id="KW-1185">Reference proteome</keyword>
<organism evidence="1 2">
    <name type="scientific">Polyangium sorediatum</name>
    <dbReference type="NCBI Taxonomy" id="889274"/>
    <lineage>
        <taxon>Bacteria</taxon>
        <taxon>Pseudomonadati</taxon>
        <taxon>Myxococcota</taxon>
        <taxon>Polyangia</taxon>
        <taxon>Polyangiales</taxon>
        <taxon>Polyangiaceae</taxon>
        <taxon>Polyangium</taxon>
    </lineage>
</organism>